<evidence type="ECO:0000313" key="7">
    <source>
        <dbReference type="Proteomes" id="UP000818323"/>
    </source>
</evidence>
<evidence type="ECO:0000313" key="6">
    <source>
        <dbReference type="EMBL" id="NBJ22853.1"/>
    </source>
</evidence>
<dbReference type="Pfam" id="PF13545">
    <property type="entry name" value="HTH_Crp_2"/>
    <property type="match status" value="1"/>
</dbReference>
<dbReference type="Gene3D" id="2.60.120.10">
    <property type="entry name" value="Jelly Rolls"/>
    <property type="match status" value="1"/>
</dbReference>
<dbReference type="PROSITE" id="PS51063">
    <property type="entry name" value="HTH_CRP_2"/>
    <property type="match status" value="1"/>
</dbReference>
<keyword evidence="3" id="KW-0804">Transcription</keyword>
<dbReference type="InterPro" id="IPR018490">
    <property type="entry name" value="cNMP-bd_dom_sf"/>
</dbReference>
<dbReference type="SUPFAM" id="SSF51206">
    <property type="entry name" value="cAMP-binding domain-like"/>
    <property type="match status" value="1"/>
</dbReference>
<name>A0ABW9YRK6_9HYPH</name>
<evidence type="ECO:0000259" key="5">
    <source>
        <dbReference type="PROSITE" id="PS51063"/>
    </source>
</evidence>
<protein>
    <submittedName>
        <fullName evidence="6">Helix-turn-helix domain-containing protein</fullName>
    </submittedName>
</protein>
<sequence>MSNGAKAAIHRSNRLLAALEPEDFLWLEPHLEVIDLPRGKVLYEIGETIRHTYFPHDAIVSLVTVLRSGGSVEMAVFGREGAFGFISAFITRQSFGRYITQVPGTASRVALDRLNEAIANRPKLRNVLFRFTEALLAQTLQTVACNAVHSVEARCCRAILCTRDRTDNDDIPLTHEALAEMLGVQRSTVSSVTSALQKAGLISQGRGTIRITDRSGLEETACECYHTVYRSFEKLLPGSFKRRSL</sequence>
<dbReference type="CDD" id="cd00038">
    <property type="entry name" value="CAP_ED"/>
    <property type="match status" value="1"/>
</dbReference>
<dbReference type="PANTHER" id="PTHR24567">
    <property type="entry name" value="CRP FAMILY TRANSCRIPTIONAL REGULATORY PROTEIN"/>
    <property type="match status" value="1"/>
</dbReference>
<dbReference type="PROSITE" id="PS50042">
    <property type="entry name" value="CNMP_BINDING_3"/>
    <property type="match status" value="1"/>
</dbReference>
<keyword evidence="2" id="KW-0238">DNA-binding</keyword>
<reference evidence="6 7" key="1">
    <citation type="submission" date="2020-01" db="EMBL/GenBank/DDBJ databases">
        <title>Microvirga sp. nov., an arsenate reduction bacterium isolated from Tibet hotspring sediments.</title>
        <authorList>
            <person name="Yuan C.-G."/>
        </authorList>
    </citation>
    <scope>NUCLEOTIDE SEQUENCE [LARGE SCALE GENOMIC DNA]</scope>
    <source>
        <strain evidence="6 7">SYSU G3D203</strain>
    </source>
</reference>
<proteinExistence type="predicted"/>
<keyword evidence="1" id="KW-0805">Transcription regulation</keyword>
<evidence type="ECO:0000259" key="4">
    <source>
        <dbReference type="PROSITE" id="PS50042"/>
    </source>
</evidence>
<dbReference type="EMBL" id="JAAAXJ010000001">
    <property type="protein sequence ID" value="NBJ22853.1"/>
    <property type="molecule type" value="Genomic_DNA"/>
</dbReference>
<evidence type="ECO:0000256" key="2">
    <source>
        <dbReference type="ARBA" id="ARBA00023125"/>
    </source>
</evidence>
<dbReference type="SMART" id="SM00419">
    <property type="entry name" value="HTH_CRP"/>
    <property type="match status" value="1"/>
</dbReference>
<evidence type="ECO:0000256" key="1">
    <source>
        <dbReference type="ARBA" id="ARBA00023015"/>
    </source>
</evidence>
<organism evidence="6 7">
    <name type="scientific">Microvirga arsenatis</name>
    <dbReference type="NCBI Taxonomy" id="2692265"/>
    <lineage>
        <taxon>Bacteria</taxon>
        <taxon>Pseudomonadati</taxon>
        <taxon>Pseudomonadota</taxon>
        <taxon>Alphaproteobacteria</taxon>
        <taxon>Hyphomicrobiales</taxon>
        <taxon>Methylobacteriaceae</taxon>
        <taxon>Microvirga</taxon>
    </lineage>
</organism>
<dbReference type="RefSeq" id="WP_161721466.1">
    <property type="nucleotide sequence ID" value="NZ_JAAAXI010000002.1"/>
</dbReference>
<feature type="domain" description="HTH crp-type" evidence="5">
    <location>
        <begin position="149"/>
        <end position="215"/>
    </location>
</feature>
<dbReference type="PANTHER" id="PTHR24567:SF74">
    <property type="entry name" value="HTH-TYPE TRANSCRIPTIONAL REGULATOR ARCR"/>
    <property type="match status" value="1"/>
</dbReference>
<keyword evidence="7" id="KW-1185">Reference proteome</keyword>
<accession>A0ABW9YRK6</accession>
<dbReference type="SMART" id="SM00100">
    <property type="entry name" value="cNMP"/>
    <property type="match status" value="1"/>
</dbReference>
<comment type="caution">
    <text evidence="6">The sequence shown here is derived from an EMBL/GenBank/DDBJ whole genome shotgun (WGS) entry which is preliminary data.</text>
</comment>
<dbReference type="InterPro" id="IPR000595">
    <property type="entry name" value="cNMP-bd_dom"/>
</dbReference>
<dbReference type="InterPro" id="IPR014710">
    <property type="entry name" value="RmlC-like_jellyroll"/>
</dbReference>
<dbReference type="InterPro" id="IPR012318">
    <property type="entry name" value="HTH_CRP"/>
</dbReference>
<dbReference type="InterPro" id="IPR050397">
    <property type="entry name" value="Env_Response_Regulators"/>
</dbReference>
<dbReference type="InterPro" id="IPR036388">
    <property type="entry name" value="WH-like_DNA-bd_sf"/>
</dbReference>
<evidence type="ECO:0000256" key="3">
    <source>
        <dbReference type="ARBA" id="ARBA00023163"/>
    </source>
</evidence>
<dbReference type="SUPFAM" id="SSF46785">
    <property type="entry name" value="Winged helix' DNA-binding domain"/>
    <property type="match status" value="1"/>
</dbReference>
<dbReference type="InterPro" id="IPR036390">
    <property type="entry name" value="WH_DNA-bd_sf"/>
</dbReference>
<dbReference type="Gene3D" id="1.10.10.10">
    <property type="entry name" value="Winged helix-like DNA-binding domain superfamily/Winged helix DNA-binding domain"/>
    <property type="match status" value="1"/>
</dbReference>
<feature type="domain" description="Cyclic nucleotide-binding" evidence="4">
    <location>
        <begin position="15"/>
        <end position="128"/>
    </location>
</feature>
<gene>
    <name evidence="6" type="ORF">GR303_00585</name>
</gene>
<dbReference type="Proteomes" id="UP000818323">
    <property type="component" value="Unassembled WGS sequence"/>
</dbReference>